<keyword evidence="1" id="KW-0812">Transmembrane</keyword>
<accession>A0AAV2VZ88</accession>
<feature type="transmembrane region" description="Helical" evidence="1">
    <location>
        <begin position="12"/>
        <end position="34"/>
    </location>
</feature>
<feature type="transmembrane region" description="Helical" evidence="1">
    <location>
        <begin position="41"/>
        <end position="61"/>
    </location>
</feature>
<sequence>MLDPMAISGYLGWFLAILLSYPLVLVGVQLAIFSEQKRKRVTFWFNIGVAAVLLILFYFHMQTEVIYGKSLLDAWYAQNPKE</sequence>
<dbReference type="Proteomes" id="UP000018211">
    <property type="component" value="Unassembled WGS sequence"/>
</dbReference>
<reference evidence="2 3" key="1">
    <citation type="journal article" date="2013" name="ISME J.">
        <title>Comparative genomics of pathogenic lineages of Vibrio nigripulchritudo identifies virulence-associated traits.</title>
        <authorList>
            <person name="Goudenege D."/>
            <person name="Labreuche Y."/>
            <person name="Krin E."/>
            <person name="Ansquer D."/>
            <person name="Mangenot S."/>
            <person name="Calteau A."/>
            <person name="Medigue C."/>
            <person name="Mazel D."/>
            <person name="Polz M.F."/>
            <person name="Le Roux F."/>
        </authorList>
    </citation>
    <scope>NUCLEOTIDE SEQUENCE [LARGE SCALE GENOMIC DNA]</scope>
    <source>
        <strain evidence="2 3">SOn1</strain>
    </source>
</reference>
<keyword evidence="1" id="KW-0472">Membrane</keyword>
<proteinExistence type="predicted"/>
<gene>
    <name evidence="2" type="ORF">VIBNISOn1_850028</name>
</gene>
<dbReference type="RefSeq" id="WP_022613732.1">
    <property type="nucleotide sequence ID" value="NZ_LK391965.1"/>
</dbReference>
<evidence type="ECO:0000313" key="2">
    <source>
        <dbReference type="EMBL" id="CCO49690.1"/>
    </source>
</evidence>
<comment type="caution">
    <text evidence="2">The sequence shown here is derived from an EMBL/GenBank/DDBJ whole genome shotgun (WGS) entry which is preliminary data.</text>
</comment>
<dbReference type="AlphaFoldDB" id="A0AAV2VZ88"/>
<dbReference type="EMBL" id="CAOF01000181">
    <property type="protein sequence ID" value="CCO49690.1"/>
    <property type="molecule type" value="Genomic_DNA"/>
</dbReference>
<protein>
    <submittedName>
        <fullName evidence="2">Uncharacterized protein</fullName>
    </submittedName>
</protein>
<name>A0AAV2VZ88_9VIBR</name>
<organism evidence="2 3">
    <name type="scientific">Vibrio nigripulchritudo SOn1</name>
    <dbReference type="NCBI Taxonomy" id="1238450"/>
    <lineage>
        <taxon>Bacteria</taxon>
        <taxon>Pseudomonadati</taxon>
        <taxon>Pseudomonadota</taxon>
        <taxon>Gammaproteobacteria</taxon>
        <taxon>Vibrionales</taxon>
        <taxon>Vibrionaceae</taxon>
        <taxon>Vibrio</taxon>
    </lineage>
</organism>
<keyword evidence="1" id="KW-1133">Transmembrane helix</keyword>
<evidence type="ECO:0000256" key="1">
    <source>
        <dbReference type="SAM" id="Phobius"/>
    </source>
</evidence>
<evidence type="ECO:0000313" key="3">
    <source>
        <dbReference type="Proteomes" id="UP000018211"/>
    </source>
</evidence>